<organism evidence="2 3">
    <name type="scientific">Acanthoscelides obtectus</name>
    <name type="common">Bean weevil</name>
    <name type="synonym">Bruchus obtectus</name>
    <dbReference type="NCBI Taxonomy" id="200917"/>
    <lineage>
        <taxon>Eukaryota</taxon>
        <taxon>Metazoa</taxon>
        <taxon>Ecdysozoa</taxon>
        <taxon>Arthropoda</taxon>
        <taxon>Hexapoda</taxon>
        <taxon>Insecta</taxon>
        <taxon>Pterygota</taxon>
        <taxon>Neoptera</taxon>
        <taxon>Endopterygota</taxon>
        <taxon>Coleoptera</taxon>
        <taxon>Polyphaga</taxon>
        <taxon>Cucujiformia</taxon>
        <taxon>Chrysomeloidea</taxon>
        <taxon>Chrysomelidae</taxon>
        <taxon>Bruchinae</taxon>
        <taxon>Bruchini</taxon>
        <taxon>Acanthoscelides</taxon>
    </lineage>
</organism>
<dbReference type="EMBL" id="CAKOFQ010007255">
    <property type="protein sequence ID" value="CAH1996259.1"/>
    <property type="molecule type" value="Genomic_DNA"/>
</dbReference>
<gene>
    <name evidence="2" type="ORF">ACAOBT_LOCUS23120</name>
</gene>
<protein>
    <recommendedName>
        <fullName evidence="1">MADF domain-containing protein</fullName>
    </recommendedName>
</protein>
<evidence type="ECO:0000259" key="1">
    <source>
        <dbReference type="PROSITE" id="PS51029"/>
    </source>
</evidence>
<dbReference type="AlphaFoldDB" id="A0A9P0PRM9"/>
<accession>A0A9P0PRM9</accession>
<dbReference type="OrthoDB" id="6784437at2759"/>
<dbReference type="InterPro" id="IPR006578">
    <property type="entry name" value="MADF-dom"/>
</dbReference>
<dbReference type="PROSITE" id="PS51029">
    <property type="entry name" value="MADF"/>
    <property type="match status" value="1"/>
</dbReference>
<evidence type="ECO:0000313" key="2">
    <source>
        <dbReference type="EMBL" id="CAH1996259.1"/>
    </source>
</evidence>
<evidence type="ECO:0000313" key="3">
    <source>
        <dbReference type="Proteomes" id="UP001152888"/>
    </source>
</evidence>
<comment type="caution">
    <text evidence="2">The sequence shown here is derived from an EMBL/GenBank/DDBJ whole genome shotgun (WGS) entry which is preliminary data.</text>
</comment>
<feature type="domain" description="MADF" evidence="1">
    <location>
        <begin position="10"/>
        <end position="88"/>
    </location>
</feature>
<proteinExistence type="predicted"/>
<dbReference type="Proteomes" id="UP001152888">
    <property type="component" value="Unassembled WGS sequence"/>
</dbReference>
<name>A0A9P0PRM9_ACAOB</name>
<dbReference type="Pfam" id="PF10545">
    <property type="entry name" value="MADF_DNA_bdg"/>
    <property type="match status" value="1"/>
</dbReference>
<reference evidence="2" key="1">
    <citation type="submission" date="2022-03" db="EMBL/GenBank/DDBJ databases">
        <authorList>
            <person name="Sayadi A."/>
        </authorList>
    </citation>
    <scope>NUCLEOTIDE SEQUENCE</scope>
</reference>
<sequence length="88" mass="10357">MEWSNETVLQFLDFYEQESLIWKPWLSDHKNRNLVFDAWKRIEKNMGGKYSVTELKKKKDSLMASFRACNNKVKESTKSGAGTEDIHI</sequence>
<keyword evidence="3" id="KW-1185">Reference proteome</keyword>